<keyword evidence="2" id="KW-1185">Reference proteome</keyword>
<dbReference type="AlphaFoldDB" id="A0A658QU44"/>
<protein>
    <submittedName>
        <fullName evidence="1">Thioesterase-like protein</fullName>
    </submittedName>
</protein>
<dbReference type="SUPFAM" id="SSF54637">
    <property type="entry name" value="Thioesterase/thiol ester dehydrase-isomerase"/>
    <property type="match status" value="1"/>
</dbReference>
<dbReference type="InterPro" id="IPR029069">
    <property type="entry name" value="HotDog_dom_sf"/>
</dbReference>
<dbReference type="Gene3D" id="3.10.129.10">
    <property type="entry name" value="Hotdog Thioesterase"/>
    <property type="match status" value="1"/>
</dbReference>
<dbReference type="OrthoDB" id="6117985at2"/>
<name>A0A658QU44_9BURK</name>
<gene>
    <name evidence="1" type="ORF">AWB72_01508</name>
</gene>
<evidence type="ECO:0000313" key="1">
    <source>
        <dbReference type="EMBL" id="SAL21790.1"/>
    </source>
</evidence>
<evidence type="ECO:0000313" key="2">
    <source>
        <dbReference type="Proteomes" id="UP000198263"/>
    </source>
</evidence>
<organism evidence="1 2">
    <name type="scientific">Caballeronia concitans</name>
    <dbReference type="NCBI Taxonomy" id="1777133"/>
    <lineage>
        <taxon>Bacteria</taxon>
        <taxon>Pseudomonadati</taxon>
        <taxon>Pseudomonadota</taxon>
        <taxon>Betaproteobacteria</taxon>
        <taxon>Burkholderiales</taxon>
        <taxon>Burkholderiaceae</taxon>
        <taxon>Caballeronia</taxon>
    </lineage>
</organism>
<accession>A0A658QU44</accession>
<dbReference type="Pfam" id="PF13279">
    <property type="entry name" value="4HBT_2"/>
    <property type="match status" value="1"/>
</dbReference>
<proteinExistence type="predicted"/>
<reference evidence="1 2" key="1">
    <citation type="submission" date="2016-01" db="EMBL/GenBank/DDBJ databases">
        <authorList>
            <person name="Peeters C."/>
        </authorList>
    </citation>
    <scope>NUCLEOTIDE SEQUENCE [LARGE SCALE GENOMIC DNA]</scope>
    <source>
        <strain evidence="1">LMG 29315</strain>
    </source>
</reference>
<dbReference type="RefSeq" id="WP_040049801.1">
    <property type="nucleotide sequence ID" value="NZ_FCNV02000002.1"/>
</dbReference>
<dbReference type="EMBL" id="FCNV02000002">
    <property type="protein sequence ID" value="SAL21790.1"/>
    <property type="molecule type" value="Genomic_DNA"/>
</dbReference>
<dbReference type="CDD" id="cd00586">
    <property type="entry name" value="4HBT"/>
    <property type="match status" value="1"/>
</dbReference>
<comment type="caution">
    <text evidence="1">The sequence shown here is derived from an EMBL/GenBank/DDBJ whole genome shotgun (WGS) entry which is preliminary data.</text>
</comment>
<dbReference type="Proteomes" id="UP000198263">
    <property type="component" value="Unassembled WGS sequence"/>
</dbReference>
<sequence length="155" mass="17132">MIYRDTVRPEWVDYNGHLRDAHYMLIYSLATDAFMDTIGLGDAARRTRHRTLYTLEAHISYLRELKEGAAVRVDARVIARDAKRIHLYLQMFEGEGSDAVSACEQMLMHIDTSGAPKAASFDDDIAANIAAQATIAATEASHAGRVIGLPVRRAG</sequence>